<dbReference type="GO" id="GO:0008308">
    <property type="term" value="F:voltage-gated monoatomic anion channel activity"/>
    <property type="evidence" value="ECO:0007669"/>
    <property type="project" value="InterPro"/>
</dbReference>
<gene>
    <name evidence="2" type="ORF">GOBAR_AA37033</name>
</gene>
<sequence length="259" mass="28361">MNPGLYFAIGRKAGDLLYKDYAQPQPLQIRYQSYDWSFDFSCQRNSADDSFPGLQSFYGFTVEEVLPGLNTVFRVVVPDSSQAELQYLRDYVGFSAGIGLKANSAHGFDPIANISGVIGSTVVSLGADLGIDITTRTLNKFSAGLSLNSAFLIASMTLSDSCDSVKASVYHPLNPPTMTAIAAELKHRISRDATTLTFGAQHALLPYTLVKARMNTDGKVSAVLRQEIWQRFYFSIAGELDLRDNNSIPRIGLSMAIKH</sequence>
<organism evidence="2 3">
    <name type="scientific">Gossypium barbadense</name>
    <name type="common">Sea Island cotton</name>
    <name type="synonym">Hibiscus barbadensis</name>
    <dbReference type="NCBI Taxonomy" id="3634"/>
    <lineage>
        <taxon>Eukaryota</taxon>
        <taxon>Viridiplantae</taxon>
        <taxon>Streptophyta</taxon>
        <taxon>Embryophyta</taxon>
        <taxon>Tracheophyta</taxon>
        <taxon>Spermatophyta</taxon>
        <taxon>Magnoliopsida</taxon>
        <taxon>eudicotyledons</taxon>
        <taxon>Gunneridae</taxon>
        <taxon>Pentapetalae</taxon>
        <taxon>rosids</taxon>
        <taxon>malvids</taxon>
        <taxon>Malvales</taxon>
        <taxon>Malvaceae</taxon>
        <taxon>Malvoideae</taxon>
        <taxon>Gossypium</taxon>
    </lineage>
</organism>
<name>A0A2P5VXW0_GOSBA</name>
<evidence type="ECO:0000256" key="1">
    <source>
        <dbReference type="ARBA" id="ARBA00009624"/>
    </source>
</evidence>
<evidence type="ECO:0000313" key="3">
    <source>
        <dbReference type="Proteomes" id="UP000239757"/>
    </source>
</evidence>
<dbReference type="InterPro" id="IPR023614">
    <property type="entry name" value="Porin_dom_sf"/>
</dbReference>
<evidence type="ECO:0008006" key="4">
    <source>
        <dbReference type="Google" id="ProtNLM"/>
    </source>
</evidence>
<accession>A0A2P5VXW0</accession>
<dbReference type="AlphaFoldDB" id="A0A2P5VXW0"/>
<dbReference type="PANTHER" id="PTHR11743">
    <property type="entry name" value="VOLTAGE-DEPENDENT ANION-SELECTIVE CHANNEL"/>
    <property type="match status" value="1"/>
</dbReference>
<protein>
    <recommendedName>
        <fullName evidence="4">Porin domain-containing protein</fullName>
    </recommendedName>
</protein>
<reference evidence="2 3" key="1">
    <citation type="submission" date="2015-01" db="EMBL/GenBank/DDBJ databases">
        <title>Genome of allotetraploid Gossypium barbadense reveals genomic plasticity and fiber elongation in cotton evolution.</title>
        <authorList>
            <person name="Chen X."/>
            <person name="Liu X."/>
            <person name="Zhao B."/>
            <person name="Zheng H."/>
            <person name="Hu Y."/>
            <person name="Lu G."/>
            <person name="Yang C."/>
            <person name="Chen J."/>
            <person name="Shan C."/>
            <person name="Zhang L."/>
            <person name="Zhou Y."/>
            <person name="Wang L."/>
            <person name="Guo W."/>
            <person name="Bai Y."/>
            <person name="Ruan J."/>
            <person name="Shangguan X."/>
            <person name="Mao Y."/>
            <person name="Jiang J."/>
            <person name="Zhu Y."/>
            <person name="Lei J."/>
            <person name="Kang H."/>
            <person name="Chen S."/>
            <person name="He X."/>
            <person name="Wang R."/>
            <person name="Wang Y."/>
            <person name="Chen J."/>
            <person name="Wang L."/>
            <person name="Yu S."/>
            <person name="Wang B."/>
            <person name="Wei J."/>
            <person name="Song S."/>
            <person name="Lu X."/>
            <person name="Gao Z."/>
            <person name="Gu W."/>
            <person name="Deng X."/>
            <person name="Ma D."/>
            <person name="Wang S."/>
            <person name="Liang W."/>
            <person name="Fang L."/>
            <person name="Cai C."/>
            <person name="Zhu X."/>
            <person name="Zhou B."/>
            <person name="Zhang Y."/>
            <person name="Chen Z."/>
            <person name="Xu S."/>
            <person name="Zhu R."/>
            <person name="Wang S."/>
            <person name="Zhang T."/>
            <person name="Zhao G."/>
        </authorList>
    </citation>
    <scope>NUCLEOTIDE SEQUENCE [LARGE SCALE GENOMIC DNA]</scope>
    <source>
        <strain evidence="3">cv. Xinhai21</strain>
        <tissue evidence="2">Leaf</tissue>
    </source>
</reference>
<dbReference type="Gene3D" id="2.40.160.10">
    <property type="entry name" value="Porin"/>
    <property type="match status" value="1"/>
</dbReference>
<dbReference type="CDD" id="cd07306">
    <property type="entry name" value="Porin3_VDAC"/>
    <property type="match status" value="1"/>
</dbReference>
<dbReference type="Pfam" id="PF01459">
    <property type="entry name" value="Porin_3"/>
    <property type="match status" value="1"/>
</dbReference>
<dbReference type="OrthoDB" id="7827681at2759"/>
<dbReference type="PANTHER" id="PTHR11743:SF35">
    <property type="entry name" value="PORIN_VOLTAGE-DEPENDENT ANION-SELECTIVE CHANNEL PROTEIN"/>
    <property type="match status" value="1"/>
</dbReference>
<proteinExistence type="inferred from homology"/>
<dbReference type="Proteomes" id="UP000239757">
    <property type="component" value="Unassembled WGS sequence"/>
</dbReference>
<dbReference type="GO" id="GO:0005741">
    <property type="term" value="C:mitochondrial outer membrane"/>
    <property type="evidence" value="ECO:0007669"/>
    <property type="project" value="InterPro"/>
</dbReference>
<dbReference type="EMBL" id="KZ670230">
    <property type="protein sequence ID" value="PPR83681.1"/>
    <property type="molecule type" value="Genomic_DNA"/>
</dbReference>
<evidence type="ECO:0000313" key="2">
    <source>
        <dbReference type="EMBL" id="PPR83681.1"/>
    </source>
</evidence>
<dbReference type="InterPro" id="IPR001925">
    <property type="entry name" value="Porin_Euk"/>
</dbReference>
<comment type="similarity">
    <text evidence="1">Belongs to the eukaryotic mitochondrial porin (TC 1.B.8.1) family.</text>
</comment>
<dbReference type="InterPro" id="IPR027246">
    <property type="entry name" value="Porin_Euk/Tom40"/>
</dbReference>